<gene>
    <name evidence="2" type="ORF">FQP86_10355</name>
</gene>
<feature type="transmembrane region" description="Helical" evidence="1">
    <location>
        <begin position="12"/>
        <end position="31"/>
    </location>
</feature>
<evidence type="ECO:0000313" key="2">
    <source>
        <dbReference type="EMBL" id="TVU70186.1"/>
    </source>
</evidence>
<keyword evidence="1" id="KW-0812">Transmembrane</keyword>
<dbReference type="Proteomes" id="UP000319941">
    <property type="component" value="Unassembled WGS sequence"/>
</dbReference>
<keyword evidence="3" id="KW-1185">Reference proteome</keyword>
<keyword evidence="1" id="KW-1133">Transmembrane helix</keyword>
<accession>A0A558HM22</accession>
<evidence type="ECO:0000313" key="3">
    <source>
        <dbReference type="Proteomes" id="UP000319941"/>
    </source>
</evidence>
<sequence length="79" mass="9118">MKKRFTARKIAIYGCMLFGFAMLESPLVLMANKIEPMVMGIPFFLVWNLVWWGFLTAVFLYAYLTNWGSAKTPSTTDNR</sequence>
<name>A0A558HM22_9GAMM</name>
<dbReference type="RefSeq" id="WP_144727591.1">
    <property type="nucleotide sequence ID" value="NZ_CAWOWR010000116.1"/>
</dbReference>
<organism evidence="2 3">
    <name type="scientific">Cobetia crustatorum</name>
    <dbReference type="NCBI Taxonomy" id="553385"/>
    <lineage>
        <taxon>Bacteria</taxon>
        <taxon>Pseudomonadati</taxon>
        <taxon>Pseudomonadota</taxon>
        <taxon>Gammaproteobacteria</taxon>
        <taxon>Oceanospirillales</taxon>
        <taxon>Halomonadaceae</taxon>
        <taxon>Cobetia</taxon>
    </lineage>
</organism>
<dbReference type="OrthoDB" id="2973557at2"/>
<dbReference type="EMBL" id="VNFH01000006">
    <property type="protein sequence ID" value="TVU70186.1"/>
    <property type="molecule type" value="Genomic_DNA"/>
</dbReference>
<protein>
    <recommendedName>
        <fullName evidence="4">DUF3311 domain-containing protein</fullName>
    </recommendedName>
</protein>
<evidence type="ECO:0008006" key="4">
    <source>
        <dbReference type="Google" id="ProtNLM"/>
    </source>
</evidence>
<reference evidence="2 3" key="1">
    <citation type="submission" date="2019-07" db="EMBL/GenBank/DDBJ databases">
        <title>Diversity of Bacteria from Kongsfjorden, Arctic.</title>
        <authorList>
            <person name="Yu Y."/>
        </authorList>
    </citation>
    <scope>NUCLEOTIDE SEQUENCE [LARGE SCALE GENOMIC DNA]</scope>
    <source>
        <strain evidence="2 3">SM1923</strain>
    </source>
</reference>
<dbReference type="AlphaFoldDB" id="A0A558HM22"/>
<feature type="transmembrane region" description="Helical" evidence="1">
    <location>
        <begin position="43"/>
        <end position="64"/>
    </location>
</feature>
<keyword evidence="1" id="KW-0472">Membrane</keyword>
<evidence type="ECO:0000256" key="1">
    <source>
        <dbReference type="SAM" id="Phobius"/>
    </source>
</evidence>
<proteinExistence type="predicted"/>
<comment type="caution">
    <text evidence="2">The sequence shown here is derived from an EMBL/GenBank/DDBJ whole genome shotgun (WGS) entry which is preliminary data.</text>
</comment>